<reference evidence="2 3" key="1">
    <citation type="submission" date="2017-07" db="EMBL/GenBank/DDBJ databases">
        <title>Complete Genome Sequence of the cosmetic ferment Vitreoscilla filiformis (ATCC15551).</title>
        <authorList>
            <person name="Contreras S."/>
            <person name="Sagory-Zalkind P."/>
            <person name="Blanquart H."/>
            <person name="Iltis A."/>
            <person name="Morand S.C."/>
        </authorList>
    </citation>
    <scope>NUCLEOTIDE SEQUENCE [LARGE SCALE GENOMIC DNA]</scope>
    <source>
        <strain evidence="2 3">ATCC 15551</strain>
    </source>
</reference>
<dbReference type="Pfam" id="PF08241">
    <property type="entry name" value="Methyltransf_11"/>
    <property type="match status" value="1"/>
</dbReference>
<gene>
    <name evidence="2" type="ORF">VITFI_CDS1033</name>
</gene>
<keyword evidence="2" id="KW-0489">Methyltransferase</keyword>
<dbReference type="OrthoDB" id="529208at2"/>
<name>A0A221KCR8_VITFI</name>
<dbReference type="KEGG" id="vff:VITFI_CDS1033"/>
<evidence type="ECO:0000313" key="2">
    <source>
        <dbReference type="EMBL" id="ASM76811.1"/>
    </source>
</evidence>
<feature type="domain" description="Methyltransferase type 11" evidence="1">
    <location>
        <begin position="29"/>
        <end position="124"/>
    </location>
</feature>
<dbReference type="EMBL" id="CP022423">
    <property type="protein sequence ID" value="ASM76811.1"/>
    <property type="molecule type" value="Genomic_DNA"/>
</dbReference>
<dbReference type="AlphaFoldDB" id="A0A221KCR8"/>
<accession>A0A221KCR8</accession>
<dbReference type="Gene3D" id="3.40.50.150">
    <property type="entry name" value="Vaccinia Virus protein VP39"/>
    <property type="match status" value="1"/>
</dbReference>
<dbReference type="PANTHER" id="PTHR43591">
    <property type="entry name" value="METHYLTRANSFERASE"/>
    <property type="match status" value="1"/>
</dbReference>
<keyword evidence="2" id="KW-0808">Transferase</keyword>
<evidence type="ECO:0000259" key="1">
    <source>
        <dbReference type="Pfam" id="PF08241"/>
    </source>
</evidence>
<sequence>MNTADTPLIADELDVLARLVPLPGAQLIELGCGAARLARSLVGRFAGAHVMGLETDMRQHVKNLAEPQAGLVFLAGGAEHIPLPDGRFDGALMLKSLHHVPVDHMAQALAEVARVLRPGGWLYVSEPVYDGALNDIVKLYNDEGVVRAAAQAALDAAIAVGTWREEACERFDMPAHFASIEAFEQRMLFPTFVDHAIDDAKRAEVQAALRPHLGADGLVFTRPMWVRLLRRNA</sequence>
<dbReference type="Proteomes" id="UP000199729">
    <property type="component" value="Chromosome"/>
</dbReference>
<dbReference type="InterPro" id="IPR029063">
    <property type="entry name" value="SAM-dependent_MTases_sf"/>
</dbReference>
<dbReference type="GO" id="GO:0032259">
    <property type="term" value="P:methylation"/>
    <property type="evidence" value="ECO:0007669"/>
    <property type="project" value="UniProtKB-KW"/>
</dbReference>
<dbReference type="RefSeq" id="WP_089416087.1">
    <property type="nucleotide sequence ID" value="NZ_CP022423.1"/>
</dbReference>
<keyword evidence="3" id="KW-1185">Reference proteome</keyword>
<dbReference type="SUPFAM" id="SSF53335">
    <property type="entry name" value="S-adenosyl-L-methionine-dependent methyltransferases"/>
    <property type="match status" value="1"/>
</dbReference>
<protein>
    <submittedName>
        <fullName evidence="2">Type 11 methyltransferase</fullName>
    </submittedName>
</protein>
<proteinExistence type="predicted"/>
<dbReference type="InterPro" id="IPR013216">
    <property type="entry name" value="Methyltransf_11"/>
</dbReference>
<dbReference type="CDD" id="cd02440">
    <property type="entry name" value="AdoMet_MTases"/>
    <property type="match status" value="1"/>
</dbReference>
<dbReference type="PANTHER" id="PTHR43591:SF24">
    <property type="entry name" value="2-METHOXY-6-POLYPRENYL-1,4-BENZOQUINOL METHYLASE, MITOCHONDRIAL"/>
    <property type="match status" value="1"/>
</dbReference>
<evidence type="ECO:0000313" key="3">
    <source>
        <dbReference type="Proteomes" id="UP000199729"/>
    </source>
</evidence>
<dbReference type="GO" id="GO:0008757">
    <property type="term" value="F:S-adenosylmethionine-dependent methyltransferase activity"/>
    <property type="evidence" value="ECO:0007669"/>
    <property type="project" value="InterPro"/>
</dbReference>
<organism evidence="2 3">
    <name type="scientific">Vitreoscilla filiformis</name>
    <dbReference type="NCBI Taxonomy" id="63"/>
    <lineage>
        <taxon>Bacteria</taxon>
        <taxon>Pseudomonadati</taxon>
        <taxon>Pseudomonadota</taxon>
        <taxon>Betaproteobacteria</taxon>
        <taxon>Neisseriales</taxon>
        <taxon>Neisseriaceae</taxon>
        <taxon>Vitreoscilla</taxon>
    </lineage>
</organism>